<feature type="domain" description="Reverse transcriptase zinc-binding" evidence="1">
    <location>
        <begin position="148"/>
        <end position="232"/>
    </location>
</feature>
<name>A0A0V0I9V3_SOLCH</name>
<dbReference type="AlphaFoldDB" id="A0A0V0I9V3"/>
<protein>
    <submittedName>
        <fullName evidence="2">Putative ovule protein</fullName>
    </submittedName>
</protein>
<dbReference type="EMBL" id="GEDG01009863">
    <property type="protein sequence ID" value="JAP28694.1"/>
    <property type="molecule type" value="Transcribed_RNA"/>
</dbReference>
<sequence>MALEVWCWGSSLWKEVWNQAGEKDIWSTKSSNVPYCIGPWKLITKLGPEFFQNTYFRPGNEAHTRFWKNKWLNGTIFVEKFPSMYQIAVDKNSTIAQNRNGNNWAILLRRAINDWEMHSLIELLAEVDEYNIDENKTDAMCWGSKGTFTVKECYRQHGTHYQVVTSWPWKLIWKIKLPPKVICFNWTAPNEACLTQDNLNRKSVQLVNRCYLCLEKRETINHLLLLCTVATDL</sequence>
<proteinExistence type="predicted"/>
<dbReference type="PANTHER" id="PTHR36617">
    <property type="entry name" value="PROTEIN, PUTATIVE-RELATED"/>
    <property type="match status" value="1"/>
</dbReference>
<dbReference type="Pfam" id="PF13966">
    <property type="entry name" value="zf-RVT"/>
    <property type="match status" value="1"/>
</dbReference>
<accession>A0A0V0I9V3</accession>
<evidence type="ECO:0000313" key="2">
    <source>
        <dbReference type="EMBL" id="JAP28694.1"/>
    </source>
</evidence>
<evidence type="ECO:0000259" key="1">
    <source>
        <dbReference type="Pfam" id="PF13966"/>
    </source>
</evidence>
<dbReference type="PANTHER" id="PTHR36617:SF15">
    <property type="entry name" value="REVERSE TRANSCRIPTASE ZINC-BINDING DOMAIN-CONTAINING PROTEIN"/>
    <property type="match status" value="1"/>
</dbReference>
<organism evidence="2">
    <name type="scientific">Solanum chacoense</name>
    <name type="common">Chaco potato</name>
    <dbReference type="NCBI Taxonomy" id="4108"/>
    <lineage>
        <taxon>Eukaryota</taxon>
        <taxon>Viridiplantae</taxon>
        <taxon>Streptophyta</taxon>
        <taxon>Embryophyta</taxon>
        <taxon>Tracheophyta</taxon>
        <taxon>Spermatophyta</taxon>
        <taxon>Magnoliopsida</taxon>
        <taxon>eudicotyledons</taxon>
        <taxon>Gunneridae</taxon>
        <taxon>Pentapetalae</taxon>
        <taxon>asterids</taxon>
        <taxon>lamiids</taxon>
        <taxon>Solanales</taxon>
        <taxon>Solanaceae</taxon>
        <taxon>Solanoideae</taxon>
        <taxon>Solaneae</taxon>
        <taxon>Solanum</taxon>
    </lineage>
</organism>
<reference evidence="2" key="1">
    <citation type="submission" date="2015-12" db="EMBL/GenBank/DDBJ databases">
        <title>Gene expression during late stages of embryo sac development: a critical building block for successful pollen-pistil interactions.</title>
        <authorList>
            <person name="Liu Y."/>
            <person name="Joly V."/>
            <person name="Sabar M."/>
            <person name="Matton D.P."/>
        </authorList>
    </citation>
    <scope>NUCLEOTIDE SEQUENCE</scope>
</reference>
<dbReference type="InterPro" id="IPR026960">
    <property type="entry name" value="RVT-Znf"/>
</dbReference>